<protein>
    <submittedName>
        <fullName evidence="5">AraC-like DNA-binding protein</fullName>
    </submittedName>
</protein>
<dbReference type="InterPro" id="IPR009057">
    <property type="entry name" value="Homeodomain-like_sf"/>
</dbReference>
<feature type="domain" description="HTH araC/xylS-type" evidence="4">
    <location>
        <begin position="220"/>
        <end position="318"/>
    </location>
</feature>
<dbReference type="InterPro" id="IPR018060">
    <property type="entry name" value="HTH_AraC"/>
</dbReference>
<dbReference type="Gene3D" id="1.10.10.60">
    <property type="entry name" value="Homeodomain-like"/>
    <property type="match status" value="2"/>
</dbReference>
<accession>A0A2T0Q4Z8</accession>
<organism evidence="5 6">
    <name type="scientific">Allonocardiopsis opalescens</name>
    <dbReference type="NCBI Taxonomy" id="1144618"/>
    <lineage>
        <taxon>Bacteria</taxon>
        <taxon>Bacillati</taxon>
        <taxon>Actinomycetota</taxon>
        <taxon>Actinomycetes</taxon>
        <taxon>Streptosporangiales</taxon>
        <taxon>Allonocardiopsis</taxon>
    </lineage>
</organism>
<evidence type="ECO:0000313" key="5">
    <source>
        <dbReference type="EMBL" id="PRX98898.1"/>
    </source>
</evidence>
<dbReference type="EMBL" id="PVZC01000004">
    <property type="protein sequence ID" value="PRX98898.1"/>
    <property type="molecule type" value="Genomic_DNA"/>
</dbReference>
<dbReference type="PROSITE" id="PS01124">
    <property type="entry name" value="HTH_ARAC_FAMILY_2"/>
    <property type="match status" value="1"/>
</dbReference>
<proteinExistence type="predicted"/>
<name>A0A2T0Q4Z8_9ACTN</name>
<dbReference type="InterPro" id="IPR018062">
    <property type="entry name" value="HTH_AraC-typ_CS"/>
</dbReference>
<comment type="caution">
    <text evidence="5">The sequence shown here is derived from an EMBL/GenBank/DDBJ whole genome shotgun (WGS) entry which is preliminary data.</text>
</comment>
<dbReference type="PANTHER" id="PTHR46796">
    <property type="entry name" value="HTH-TYPE TRANSCRIPTIONAL ACTIVATOR RHAS-RELATED"/>
    <property type="match status" value="1"/>
</dbReference>
<dbReference type="PANTHER" id="PTHR46796:SF13">
    <property type="entry name" value="HTH-TYPE TRANSCRIPTIONAL ACTIVATOR RHAS"/>
    <property type="match status" value="1"/>
</dbReference>
<keyword evidence="3" id="KW-0804">Transcription</keyword>
<reference evidence="5 6" key="1">
    <citation type="submission" date="2018-03" db="EMBL/GenBank/DDBJ databases">
        <title>Genomic Encyclopedia of Archaeal and Bacterial Type Strains, Phase II (KMG-II): from individual species to whole genera.</title>
        <authorList>
            <person name="Goeker M."/>
        </authorList>
    </citation>
    <scope>NUCLEOTIDE SEQUENCE [LARGE SCALE GENOMIC DNA]</scope>
    <source>
        <strain evidence="5 6">DSM 45601</strain>
    </source>
</reference>
<dbReference type="GO" id="GO:0043565">
    <property type="term" value="F:sequence-specific DNA binding"/>
    <property type="evidence" value="ECO:0007669"/>
    <property type="project" value="InterPro"/>
</dbReference>
<keyword evidence="1" id="KW-0805">Transcription regulation</keyword>
<dbReference type="InterPro" id="IPR032783">
    <property type="entry name" value="AraC_lig"/>
</dbReference>
<dbReference type="Proteomes" id="UP000237846">
    <property type="component" value="Unassembled WGS sequence"/>
</dbReference>
<dbReference type="Pfam" id="PF12852">
    <property type="entry name" value="Cupin_6"/>
    <property type="match status" value="1"/>
</dbReference>
<gene>
    <name evidence="5" type="ORF">CLV72_104478</name>
</gene>
<sequence length="334" mass="35170">MAYGGVYNPGMDALAGLLEGPRARGALLLRAVMDPPWSILVKDEAPLTLLALTRGRAWVVIGSNPPTELAPGAVAILRGPDPYIVADDPATPPQTMVVPGGECATLTGESLCERMGLGVRTWGTAGGATTVLIGTYQMRGEVSRRLLTALPRLAVLPAGAWDTPLTELLESEIAKDVPGQDVVLDRLLDLLLIAALRTWFSRPDAGAPGWYRAAADPVVGRVLRLMHDDPARAWTVASLAEACGVSRAALARRFTELVGEPPMSYLTDWRLALAADLLREPDATIASVARRVGYGSPFALSAAFKRVHGVSPSAFRSGPPESEALATLAAGARG</sequence>
<keyword evidence="6" id="KW-1185">Reference proteome</keyword>
<keyword evidence="2 5" id="KW-0238">DNA-binding</keyword>
<dbReference type="InterPro" id="IPR050204">
    <property type="entry name" value="AraC_XylS_family_regulators"/>
</dbReference>
<evidence type="ECO:0000313" key="6">
    <source>
        <dbReference type="Proteomes" id="UP000237846"/>
    </source>
</evidence>
<dbReference type="GO" id="GO:0003700">
    <property type="term" value="F:DNA-binding transcription factor activity"/>
    <property type="evidence" value="ECO:0007669"/>
    <property type="project" value="InterPro"/>
</dbReference>
<evidence type="ECO:0000256" key="2">
    <source>
        <dbReference type="ARBA" id="ARBA00023125"/>
    </source>
</evidence>
<evidence type="ECO:0000259" key="4">
    <source>
        <dbReference type="PROSITE" id="PS01124"/>
    </source>
</evidence>
<dbReference type="SMART" id="SM00342">
    <property type="entry name" value="HTH_ARAC"/>
    <property type="match status" value="1"/>
</dbReference>
<evidence type="ECO:0000256" key="3">
    <source>
        <dbReference type="ARBA" id="ARBA00023163"/>
    </source>
</evidence>
<evidence type="ECO:0000256" key="1">
    <source>
        <dbReference type="ARBA" id="ARBA00023015"/>
    </source>
</evidence>
<dbReference type="Pfam" id="PF12833">
    <property type="entry name" value="HTH_18"/>
    <property type="match status" value="1"/>
</dbReference>
<dbReference type="SUPFAM" id="SSF46689">
    <property type="entry name" value="Homeodomain-like"/>
    <property type="match status" value="2"/>
</dbReference>
<dbReference type="PROSITE" id="PS00041">
    <property type="entry name" value="HTH_ARAC_FAMILY_1"/>
    <property type="match status" value="1"/>
</dbReference>
<dbReference type="AlphaFoldDB" id="A0A2T0Q4Z8"/>